<proteinExistence type="predicted"/>
<feature type="region of interest" description="Disordered" evidence="10">
    <location>
        <begin position="189"/>
        <end position="213"/>
    </location>
</feature>
<dbReference type="GO" id="GO:0006355">
    <property type="term" value="P:regulation of DNA-templated transcription"/>
    <property type="evidence" value="ECO:0007669"/>
    <property type="project" value="InterPro"/>
</dbReference>
<dbReference type="GO" id="GO:0005634">
    <property type="term" value="C:nucleus"/>
    <property type="evidence" value="ECO:0007669"/>
    <property type="project" value="UniProtKB-SubCell"/>
</dbReference>
<evidence type="ECO:0000256" key="4">
    <source>
        <dbReference type="ARBA" id="ARBA00022499"/>
    </source>
</evidence>
<evidence type="ECO:0000256" key="10">
    <source>
        <dbReference type="SAM" id="MobiDB-lite"/>
    </source>
</evidence>
<dbReference type="PANTHER" id="PTHR31169">
    <property type="entry name" value="OS05G0300700 PROTEIN"/>
    <property type="match status" value="1"/>
</dbReference>
<sequence length="359" mass="38723">MPGQKRQRESPSFGPLPSPSIGPGFSCGTPTIGPLPAVRSITNTPLFRSSPRTTPSGLFNSPMFSVRTPVLDFQPTPPMFASAYGSNSNPHGANASSNVHQSLLMSPMPFMNSPSTPMPSHDLQNSLLLDSVPGLSLNGPQAQSSVLERFKKFFDNQRVLDDSIAGHFQKQSSMPSMTVNHRAGIMPVIDDDEEDDDDPSSGDASGDSPLLGADVDLSTLVGESVANDQSLRPGSSCHQCKSRRTNGQLSHCSGNNKRKSCRKKYCDQCLTKFYQMHSSRHKSYRDRKWSCPSCQGMCCCAACRRSKTKVARAPNGKTPEMYSPATSMAVGLVYFGDFDLLSGEALPSSTSDPKPSDDS</sequence>
<keyword evidence="7" id="KW-0805">Transcription regulation</keyword>
<dbReference type="PANTHER" id="PTHR31169:SF33">
    <property type="entry name" value="CELL DIVISION CYCLE-ASSOCIATED 7-LIKE PROTEIN"/>
    <property type="match status" value="1"/>
</dbReference>
<evidence type="ECO:0000256" key="7">
    <source>
        <dbReference type="ARBA" id="ARBA00023015"/>
    </source>
</evidence>
<evidence type="ECO:0000256" key="9">
    <source>
        <dbReference type="ARBA" id="ARBA00023242"/>
    </source>
</evidence>
<evidence type="ECO:0000256" key="1">
    <source>
        <dbReference type="ARBA" id="ARBA00004123"/>
    </source>
</evidence>
<keyword evidence="8" id="KW-0804">Transcription</keyword>
<evidence type="ECO:0000256" key="3">
    <source>
        <dbReference type="ARBA" id="ARBA00022490"/>
    </source>
</evidence>
<dbReference type="AlphaFoldDB" id="A0A0G4IQ57"/>
<evidence type="ECO:0000256" key="6">
    <source>
        <dbReference type="ARBA" id="ARBA00022843"/>
    </source>
</evidence>
<feature type="domain" description="Zinc-finger" evidence="11">
    <location>
        <begin position="233"/>
        <end position="310"/>
    </location>
</feature>
<dbReference type="Pfam" id="PF10497">
    <property type="entry name" value="zf-4CXXC_R1"/>
    <property type="match status" value="1"/>
</dbReference>
<evidence type="ECO:0000313" key="12">
    <source>
        <dbReference type="EMBL" id="CEO97286.1"/>
    </source>
</evidence>
<evidence type="ECO:0000256" key="5">
    <source>
        <dbReference type="ARBA" id="ARBA00022553"/>
    </source>
</evidence>
<reference evidence="13 15" key="2">
    <citation type="submission" date="2018-03" db="EMBL/GenBank/DDBJ databases">
        <authorList>
            <person name="Fogelqvist J."/>
        </authorList>
    </citation>
    <scope>NUCLEOTIDE SEQUENCE [LARGE SCALE GENOMIC DNA]</scope>
</reference>
<keyword evidence="3" id="KW-0963">Cytoplasm</keyword>
<evidence type="ECO:0000313" key="13">
    <source>
        <dbReference type="EMBL" id="SPQ97593.1"/>
    </source>
</evidence>
<name>A0A0G4IQ57_PLABS</name>
<dbReference type="Proteomes" id="UP000290189">
    <property type="component" value="Unassembled WGS sequence"/>
</dbReference>
<keyword evidence="9" id="KW-0539">Nucleus</keyword>
<dbReference type="OrthoDB" id="298344at2759"/>
<protein>
    <recommendedName>
        <fullName evidence="11">Zinc-finger domain-containing protein</fullName>
    </recommendedName>
</protein>
<dbReference type="InterPro" id="IPR018866">
    <property type="entry name" value="Znf-4CXXC_R1"/>
</dbReference>
<gene>
    <name evidence="12" type="ORF">PBRA_000631</name>
    <name evidence="13" type="ORF">PLBR_LOCUS4808</name>
</gene>
<evidence type="ECO:0000313" key="15">
    <source>
        <dbReference type="Proteomes" id="UP000290189"/>
    </source>
</evidence>
<comment type="subcellular location">
    <subcellularLocation>
        <location evidence="2">Cytoplasm</location>
    </subcellularLocation>
    <subcellularLocation>
        <location evidence="1">Nucleus</location>
    </subcellularLocation>
</comment>
<dbReference type="EMBL" id="OVEO01000008">
    <property type="protein sequence ID" value="SPQ97593.1"/>
    <property type="molecule type" value="Genomic_DNA"/>
</dbReference>
<keyword evidence="6" id="KW-0832">Ubl conjugation</keyword>
<keyword evidence="14" id="KW-1185">Reference proteome</keyword>
<keyword evidence="4" id="KW-1017">Isopeptide bond</keyword>
<feature type="compositionally biased region" description="Acidic residues" evidence="10">
    <location>
        <begin position="189"/>
        <end position="200"/>
    </location>
</feature>
<dbReference type="InterPro" id="IPR040221">
    <property type="entry name" value="CDCA7/CDA7L"/>
</dbReference>
<organism evidence="12 14">
    <name type="scientific">Plasmodiophora brassicae</name>
    <name type="common">Clubroot disease agent</name>
    <dbReference type="NCBI Taxonomy" id="37360"/>
    <lineage>
        <taxon>Eukaryota</taxon>
        <taxon>Sar</taxon>
        <taxon>Rhizaria</taxon>
        <taxon>Endomyxa</taxon>
        <taxon>Phytomyxea</taxon>
        <taxon>Plasmodiophorida</taxon>
        <taxon>Plasmodiophoridae</taxon>
        <taxon>Plasmodiophora</taxon>
    </lineage>
</organism>
<geneLocation type="mitochondrion" evidence="13"/>
<dbReference type="GO" id="GO:0005737">
    <property type="term" value="C:cytoplasm"/>
    <property type="evidence" value="ECO:0007669"/>
    <property type="project" value="UniProtKB-SubCell"/>
</dbReference>
<evidence type="ECO:0000259" key="11">
    <source>
        <dbReference type="Pfam" id="PF10497"/>
    </source>
</evidence>
<evidence type="ECO:0000256" key="8">
    <source>
        <dbReference type="ARBA" id="ARBA00023163"/>
    </source>
</evidence>
<evidence type="ECO:0000313" key="14">
    <source>
        <dbReference type="Proteomes" id="UP000039324"/>
    </source>
</evidence>
<keyword evidence="13" id="KW-0496">Mitochondrion</keyword>
<feature type="region of interest" description="Disordered" evidence="10">
    <location>
        <begin position="1"/>
        <end position="37"/>
    </location>
</feature>
<reference evidence="12 14" key="1">
    <citation type="submission" date="2015-02" db="EMBL/GenBank/DDBJ databases">
        <authorList>
            <person name="Chooi Y.-H."/>
        </authorList>
    </citation>
    <scope>NUCLEOTIDE SEQUENCE [LARGE SCALE GENOMIC DNA]</scope>
    <source>
        <strain evidence="12">E3</strain>
    </source>
</reference>
<accession>A0A0G4IQ57</accession>
<dbReference type="Proteomes" id="UP000039324">
    <property type="component" value="Unassembled WGS sequence"/>
</dbReference>
<dbReference type="EMBL" id="CDSF01000079">
    <property type="protein sequence ID" value="CEO97286.1"/>
    <property type="molecule type" value="Genomic_DNA"/>
</dbReference>
<evidence type="ECO:0000256" key="2">
    <source>
        <dbReference type="ARBA" id="ARBA00004496"/>
    </source>
</evidence>
<keyword evidence="5" id="KW-0597">Phosphoprotein</keyword>